<dbReference type="Proteomes" id="UP000295681">
    <property type="component" value="Unassembled WGS sequence"/>
</dbReference>
<gene>
    <name evidence="1" type="ORF">C5L23_000183</name>
</gene>
<proteinExistence type="predicted"/>
<evidence type="ECO:0000313" key="2">
    <source>
        <dbReference type="Proteomes" id="UP000295681"/>
    </source>
</evidence>
<reference evidence="1 2" key="1">
    <citation type="journal article" date="2019" name="Appl. Microbiol. Biotechnol.">
        <title>Uncovering carbohydrate metabolism through a genotype-phenotype association study of 56 lactic acid bacteria genomes.</title>
        <authorList>
            <person name="Buron-Moles G."/>
            <person name="Chailyan A."/>
            <person name="Dolejs I."/>
            <person name="Forster J."/>
            <person name="Miks M.H."/>
        </authorList>
    </citation>
    <scope>NUCLEOTIDE SEQUENCE [LARGE SCALE GENOMIC DNA]</scope>
    <source>
        <strain evidence="1 2">ATCC 700006</strain>
    </source>
</reference>
<accession>A0A4R5N772</accession>
<organism evidence="1 2">
    <name type="scientific">Leuconostoc fallax</name>
    <dbReference type="NCBI Taxonomy" id="1251"/>
    <lineage>
        <taxon>Bacteria</taxon>
        <taxon>Bacillati</taxon>
        <taxon>Bacillota</taxon>
        <taxon>Bacilli</taxon>
        <taxon>Lactobacillales</taxon>
        <taxon>Lactobacillaceae</taxon>
        <taxon>Leuconostoc</taxon>
    </lineage>
</organism>
<protein>
    <recommendedName>
        <fullName evidence="3">Phage holin</fullName>
    </recommendedName>
</protein>
<comment type="caution">
    <text evidence="1">The sequence shown here is derived from an EMBL/GenBank/DDBJ whole genome shotgun (WGS) entry which is preliminary data.</text>
</comment>
<evidence type="ECO:0000313" key="1">
    <source>
        <dbReference type="EMBL" id="TDG67229.1"/>
    </source>
</evidence>
<dbReference type="EMBL" id="PUFI01000016">
    <property type="protein sequence ID" value="TDG67229.1"/>
    <property type="molecule type" value="Genomic_DNA"/>
</dbReference>
<name>A0A4R5N772_9LACO</name>
<evidence type="ECO:0008006" key="3">
    <source>
        <dbReference type="Google" id="ProtNLM"/>
    </source>
</evidence>
<dbReference type="AlphaFoldDB" id="A0A4R5N772"/>
<keyword evidence="2" id="KW-1185">Reference proteome</keyword>
<dbReference type="STRING" id="907931.GCA_000165675_00509"/>
<sequence>MNTTINIILWLASLGAFSTLTSIAWKYGRSHVKNVSLQNAGDIFLQGVQYAEQVAGSKSGAEQKQVATDFINKALSALHIEKLFTAEQVSSKIELALLELKKLDSEVTK</sequence>